<accession>A0A3M7R3K9</accession>
<dbReference type="EMBL" id="REGN01004334">
    <property type="protein sequence ID" value="RNA17964.1"/>
    <property type="molecule type" value="Genomic_DNA"/>
</dbReference>
<evidence type="ECO:0000313" key="3">
    <source>
        <dbReference type="Proteomes" id="UP000276133"/>
    </source>
</evidence>
<dbReference type="AlphaFoldDB" id="A0A3M7R3K9"/>
<keyword evidence="3" id="KW-1185">Reference proteome</keyword>
<feature type="compositionally biased region" description="Polar residues" evidence="1">
    <location>
        <begin position="1"/>
        <end position="12"/>
    </location>
</feature>
<name>A0A3M7R3K9_BRAPC</name>
<reference evidence="2 3" key="1">
    <citation type="journal article" date="2018" name="Sci. Rep.">
        <title>Genomic signatures of local adaptation to the degree of environmental predictability in rotifers.</title>
        <authorList>
            <person name="Franch-Gras L."/>
            <person name="Hahn C."/>
            <person name="Garcia-Roger E.M."/>
            <person name="Carmona M.J."/>
            <person name="Serra M."/>
            <person name="Gomez A."/>
        </authorList>
    </citation>
    <scope>NUCLEOTIDE SEQUENCE [LARGE SCALE GENOMIC DNA]</scope>
    <source>
        <strain evidence="2">HYR1</strain>
    </source>
</reference>
<feature type="region of interest" description="Disordered" evidence="1">
    <location>
        <begin position="1"/>
        <end position="21"/>
    </location>
</feature>
<comment type="caution">
    <text evidence="2">The sequence shown here is derived from an EMBL/GenBank/DDBJ whole genome shotgun (WGS) entry which is preliminary data.</text>
</comment>
<gene>
    <name evidence="2" type="ORF">BpHYR1_017440</name>
</gene>
<dbReference type="Proteomes" id="UP000276133">
    <property type="component" value="Unassembled WGS sequence"/>
</dbReference>
<protein>
    <submittedName>
        <fullName evidence="2">Uncharacterized protein</fullName>
    </submittedName>
</protein>
<sequence>MLNESNGTNGTNGLKEMPIKYNKDPIAQKAKAGRKDNAKINKEINYFCNTANILSRKTMPLNQIRGTDT</sequence>
<organism evidence="2 3">
    <name type="scientific">Brachionus plicatilis</name>
    <name type="common">Marine rotifer</name>
    <name type="synonym">Brachionus muelleri</name>
    <dbReference type="NCBI Taxonomy" id="10195"/>
    <lineage>
        <taxon>Eukaryota</taxon>
        <taxon>Metazoa</taxon>
        <taxon>Spiralia</taxon>
        <taxon>Gnathifera</taxon>
        <taxon>Rotifera</taxon>
        <taxon>Eurotatoria</taxon>
        <taxon>Monogononta</taxon>
        <taxon>Pseudotrocha</taxon>
        <taxon>Ploima</taxon>
        <taxon>Brachionidae</taxon>
        <taxon>Brachionus</taxon>
    </lineage>
</organism>
<evidence type="ECO:0000313" key="2">
    <source>
        <dbReference type="EMBL" id="RNA17964.1"/>
    </source>
</evidence>
<evidence type="ECO:0000256" key="1">
    <source>
        <dbReference type="SAM" id="MobiDB-lite"/>
    </source>
</evidence>
<proteinExistence type="predicted"/>